<dbReference type="EMBL" id="DXHP01000075">
    <property type="protein sequence ID" value="HIW06366.1"/>
    <property type="molecule type" value="Genomic_DNA"/>
</dbReference>
<keyword evidence="1" id="KW-0732">Signal</keyword>
<dbReference type="PROSITE" id="PS51257">
    <property type="entry name" value="PROKAR_LIPOPROTEIN"/>
    <property type="match status" value="1"/>
</dbReference>
<name>A0A9D1Q570_9GAMM</name>
<evidence type="ECO:0000313" key="2">
    <source>
        <dbReference type="EMBL" id="HIW06366.1"/>
    </source>
</evidence>
<comment type="caution">
    <text evidence="2">The sequence shown here is derived from an EMBL/GenBank/DDBJ whole genome shotgun (WGS) entry which is preliminary data.</text>
</comment>
<dbReference type="AlphaFoldDB" id="A0A9D1Q570"/>
<dbReference type="Proteomes" id="UP000823934">
    <property type="component" value="Unassembled WGS sequence"/>
</dbReference>
<feature type="signal peptide" evidence="1">
    <location>
        <begin position="1"/>
        <end position="22"/>
    </location>
</feature>
<reference evidence="2" key="1">
    <citation type="journal article" date="2021" name="PeerJ">
        <title>Extensive microbial diversity within the chicken gut microbiome revealed by metagenomics and culture.</title>
        <authorList>
            <person name="Gilroy R."/>
            <person name="Ravi A."/>
            <person name="Getino M."/>
            <person name="Pursley I."/>
            <person name="Horton D.L."/>
            <person name="Alikhan N.F."/>
            <person name="Baker D."/>
            <person name="Gharbi K."/>
            <person name="Hall N."/>
            <person name="Watson M."/>
            <person name="Adriaenssens E.M."/>
            <person name="Foster-Nyarko E."/>
            <person name="Jarju S."/>
            <person name="Secka A."/>
            <person name="Antonio M."/>
            <person name="Oren A."/>
            <person name="Chaudhuri R.R."/>
            <person name="La Ragione R."/>
            <person name="Hildebrand F."/>
            <person name="Pallen M.J."/>
        </authorList>
    </citation>
    <scope>NUCLEOTIDE SEQUENCE</scope>
    <source>
        <strain evidence="2">CHK160-9182</strain>
    </source>
</reference>
<organism evidence="2 3">
    <name type="scientific">Candidatus Ignatzschineria merdigallinarum</name>
    <dbReference type="NCBI Taxonomy" id="2838621"/>
    <lineage>
        <taxon>Bacteria</taxon>
        <taxon>Pseudomonadati</taxon>
        <taxon>Pseudomonadota</taxon>
        <taxon>Gammaproteobacteria</taxon>
        <taxon>Cardiobacteriales</taxon>
        <taxon>Ignatzschineriaceae</taxon>
        <taxon>Ignatzschineria</taxon>
    </lineage>
</organism>
<accession>A0A9D1Q570</accession>
<protein>
    <recommendedName>
        <fullName evidence="4">Lipocalin-like domain-containing protein</fullName>
    </recommendedName>
</protein>
<feature type="chain" id="PRO_5039213879" description="Lipocalin-like domain-containing protein" evidence="1">
    <location>
        <begin position="23"/>
        <end position="177"/>
    </location>
</feature>
<reference evidence="2" key="2">
    <citation type="submission" date="2021-04" db="EMBL/GenBank/DDBJ databases">
        <authorList>
            <person name="Gilroy R."/>
        </authorList>
    </citation>
    <scope>NUCLEOTIDE SEQUENCE</scope>
    <source>
        <strain evidence="2">CHK160-9182</strain>
    </source>
</reference>
<evidence type="ECO:0008006" key="4">
    <source>
        <dbReference type="Google" id="ProtNLM"/>
    </source>
</evidence>
<evidence type="ECO:0000256" key="1">
    <source>
        <dbReference type="SAM" id="SignalP"/>
    </source>
</evidence>
<gene>
    <name evidence="2" type="ORF">H9889_03450</name>
</gene>
<sequence>MKLLQKSLLICLSLFAASCATVDSPSGTKNARIVETVNTDQVLGPWAVIGANRAPQELTNVSVLFPNKTGLRYTNTIKKGTREESQQTEFFTWTFDEANKLLTQQVYEKHIYEPGKSRRVERKNVTKKYHTDIYKTNNHITAVKLSNDHEARTYAKLNDLKLEVLLKDNINVPALIR</sequence>
<evidence type="ECO:0000313" key="3">
    <source>
        <dbReference type="Proteomes" id="UP000823934"/>
    </source>
</evidence>
<proteinExistence type="predicted"/>